<evidence type="ECO:0000256" key="10">
    <source>
        <dbReference type="SAM" id="MobiDB-lite"/>
    </source>
</evidence>
<comment type="function">
    <text evidence="9">Functions as a component of the nuclear pore complex (NPC).</text>
</comment>
<feature type="compositionally biased region" description="Polar residues" evidence="10">
    <location>
        <begin position="222"/>
        <end position="234"/>
    </location>
</feature>
<feature type="compositionally biased region" description="Polar residues" evidence="10">
    <location>
        <begin position="38"/>
        <end position="57"/>
    </location>
</feature>
<feature type="compositionally biased region" description="Low complexity" evidence="10">
    <location>
        <begin position="109"/>
        <end position="120"/>
    </location>
</feature>
<evidence type="ECO:0000256" key="4">
    <source>
        <dbReference type="ARBA" id="ARBA00022816"/>
    </source>
</evidence>
<dbReference type="EMBL" id="MU864358">
    <property type="protein sequence ID" value="KAK4191603.1"/>
    <property type="molecule type" value="Genomic_DNA"/>
</dbReference>
<dbReference type="Pfam" id="PF07575">
    <property type="entry name" value="Nucleopor_Nup85"/>
    <property type="match status" value="1"/>
</dbReference>
<feature type="region of interest" description="Disordered" evidence="10">
    <location>
        <begin position="133"/>
        <end position="236"/>
    </location>
</feature>
<feature type="compositionally biased region" description="Low complexity" evidence="10">
    <location>
        <begin position="133"/>
        <end position="151"/>
    </location>
</feature>
<dbReference type="GO" id="GO:0031080">
    <property type="term" value="C:nuclear pore outer ring"/>
    <property type="evidence" value="ECO:0007669"/>
    <property type="project" value="TreeGrafter"/>
</dbReference>
<keyword evidence="3 9" id="KW-0813">Transport</keyword>
<reference evidence="11" key="2">
    <citation type="submission" date="2023-05" db="EMBL/GenBank/DDBJ databases">
        <authorList>
            <consortium name="Lawrence Berkeley National Laboratory"/>
            <person name="Steindorff A."/>
            <person name="Hensen N."/>
            <person name="Bonometti L."/>
            <person name="Westerberg I."/>
            <person name="Brannstrom I.O."/>
            <person name="Guillou S."/>
            <person name="Cros-Aarteil S."/>
            <person name="Calhoun S."/>
            <person name="Haridas S."/>
            <person name="Kuo A."/>
            <person name="Mondo S."/>
            <person name="Pangilinan J."/>
            <person name="Riley R."/>
            <person name="Labutti K."/>
            <person name="Andreopoulos B."/>
            <person name="Lipzen A."/>
            <person name="Chen C."/>
            <person name="Yanf M."/>
            <person name="Daum C."/>
            <person name="Ng V."/>
            <person name="Clum A."/>
            <person name="Ohm R."/>
            <person name="Martin F."/>
            <person name="Silar P."/>
            <person name="Natvig D."/>
            <person name="Lalanne C."/>
            <person name="Gautier V."/>
            <person name="Ament-Velasquez S.L."/>
            <person name="Kruys A."/>
            <person name="Hutchinson M.I."/>
            <person name="Powell A.J."/>
            <person name="Barry K."/>
            <person name="Miller A.N."/>
            <person name="Grigoriev I.V."/>
            <person name="Debuchy R."/>
            <person name="Gladieux P."/>
            <person name="Thoren M.H."/>
            <person name="Johannesson H."/>
        </authorList>
    </citation>
    <scope>NUCLEOTIDE SEQUENCE</scope>
    <source>
        <strain evidence="11">PSN309</strain>
    </source>
</reference>
<dbReference type="Proteomes" id="UP001302126">
    <property type="component" value="Unassembled WGS sequence"/>
</dbReference>
<evidence type="ECO:0000256" key="1">
    <source>
        <dbReference type="ARBA" id="ARBA00004567"/>
    </source>
</evidence>
<keyword evidence="12" id="KW-1185">Reference proteome</keyword>
<feature type="region of interest" description="Disordered" evidence="10">
    <location>
        <begin position="1"/>
        <end position="80"/>
    </location>
</feature>
<feature type="compositionally biased region" description="Polar residues" evidence="10">
    <location>
        <begin position="198"/>
        <end position="209"/>
    </location>
</feature>
<keyword evidence="6 9" id="KW-0811">Translocation</keyword>
<evidence type="ECO:0000256" key="8">
    <source>
        <dbReference type="ARBA" id="ARBA00023242"/>
    </source>
</evidence>
<feature type="region of interest" description="Disordered" evidence="10">
    <location>
        <begin position="93"/>
        <end position="120"/>
    </location>
</feature>
<dbReference type="GO" id="GO:0006406">
    <property type="term" value="P:mRNA export from nucleus"/>
    <property type="evidence" value="ECO:0007669"/>
    <property type="project" value="TreeGrafter"/>
</dbReference>
<dbReference type="PANTHER" id="PTHR13373">
    <property type="entry name" value="FROUNT PROTEIN-RELATED"/>
    <property type="match status" value="1"/>
</dbReference>
<dbReference type="GO" id="GO:0017056">
    <property type="term" value="F:structural constituent of nuclear pore"/>
    <property type="evidence" value="ECO:0007669"/>
    <property type="project" value="TreeGrafter"/>
</dbReference>
<comment type="similarity">
    <text evidence="2 9">Belongs to the nucleoporin Nup85 family.</text>
</comment>
<keyword evidence="8 9" id="KW-0539">Nucleus</keyword>
<accession>A0AAN7ALJ0</accession>
<feature type="compositionally biased region" description="Gly residues" evidence="10">
    <location>
        <begin position="176"/>
        <end position="194"/>
    </location>
</feature>
<gene>
    <name evidence="11" type="ORF">QBC35DRAFT_292859</name>
</gene>
<comment type="caution">
    <text evidence="11">The sequence shown here is derived from an EMBL/GenBank/DDBJ whole genome shotgun (WGS) entry which is preliminary data.</text>
</comment>
<evidence type="ECO:0000313" key="12">
    <source>
        <dbReference type="Proteomes" id="UP001302126"/>
    </source>
</evidence>
<proteinExistence type="inferred from homology"/>
<evidence type="ECO:0000256" key="7">
    <source>
        <dbReference type="ARBA" id="ARBA00023132"/>
    </source>
</evidence>
<evidence type="ECO:0000256" key="3">
    <source>
        <dbReference type="ARBA" id="ARBA00022448"/>
    </source>
</evidence>
<name>A0AAN7ALJ0_9PEZI</name>
<keyword evidence="5 9" id="KW-0653">Protein transport</keyword>
<dbReference type="GO" id="GO:0006606">
    <property type="term" value="P:protein import into nucleus"/>
    <property type="evidence" value="ECO:0007669"/>
    <property type="project" value="TreeGrafter"/>
</dbReference>
<evidence type="ECO:0000256" key="2">
    <source>
        <dbReference type="ARBA" id="ARBA00005573"/>
    </source>
</evidence>
<comment type="subcellular location">
    <subcellularLocation>
        <location evidence="1 9">Nucleus</location>
        <location evidence="1 9">Nuclear pore complex</location>
    </subcellularLocation>
</comment>
<dbReference type="PANTHER" id="PTHR13373:SF21">
    <property type="entry name" value="NUCLEAR PORE COMPLEX PROTEIN NUP85"/>
    <property type="match status" value="1"/>
</dbReference>
<evidence type="ECO:0000256" key="5">
    <source>
        <dbReference type="ARBA" id="ARBA00022927"/>
    </source>
</evidence>
<evidence type="ECO:0000313" key="11">
    <source>
        <dbReference type="EMBL" id="KAK4191603.1"/>
    </source>
</evidence>
<dbReference type="InterPro" id="IPR011502">
    <property type="entry name" value="Nucleoporin_Nup85"/>
</dbReference>
<sequence>MSGGFRVPSSPPSTPGKPSHDYFPSSAGSFTPAGPVPSHSSVFGSSINMPPANESTSQPPPRGLFTASAGASNPPTELFTGLGGGAAAAKPTTTTSGLFTGTGGGAKPSSGTTTSGLFTGTGTSGGATTFGSGTTGLFANNNNTNTNTSNTFQSKGDFGLSFGSEFDKTPEVKGLFSGGGGAGRGGGFAGGLRGGSAPQKNLFSHQPSPKNAAPKPLGRSIAGSTHTRQPSRLSRSVVAEDFLDEEKEQQVPEVVPEVVPEQELPQAKRMKVFTVPFDSEDDDDGMDEDAEGDMWLDMNQNQQAQQNQSTRNIGDESDLLLFQTPAAVERVRREAEDIFRATARGEGELKRRSEWRYAANAKDVYTQMGTAEITESPQVILNTEALVNKLYDEGVGEEEDEEKMDDTLAAVAGRVAKLWKDYVNLLPRPHEEHVAEIGPGPHATPFEKANYLANLALQIHHTRYEETGGLRTEPLPETLFRWLQEYHDMYGNQVEEILRYRPSPACHSLFWQAVFLSLIRGQVAEAAKLLSNAGWAHVRRGDQLVYTGKALENVQRAAHETVATLETCPGFEGNWEIWSSDWTLFRVRAQGSLEYLRRFAEGKDLNGFNDSNFSASVASTRSRQSLTGMARRAESQVPWEIYENLNIVFDIVLGQQDAILGASQDWLEATIGLFGWWDENKPRQDKNQGAFRMSQSLSRSTALVLHSQNGGHHQGTDQEAYLDRLSRVFHTAVDAVHFNSQNPVELGMACVFEDNIKAVIGLLRGWSLPIASAVAEIASLGKWLPPHKPSGIFGLEDLDMDDLAVLGMDPGAPDEIDGIKDSTLVQYAQALSEYDELSTVRGQSGVVRDGWELAIHVFGRMDSAQRSEEMMKDLVQHLIDNLHVDSNNTVDKLWALLNELGMIPYAEDTAESFGEILARDSHRYGEAMWYYALAHRPNKVREVMNLLMSYSLIQSTAFPPANELDDYLYRLLNDRNKTLEEFAVRDMEGAELLGKMLSGYASLRQFYDIRDNEANLLPNATPHSRRQQAATALISVIASSDDNIRGGLFDQTRDGIVSEDFLLALLGEALVFVTNPDNTNIHHGQFSEPVITLDQIDTILKAIEDLQAVGSKVYTACEEFLQVVLASAPGGLKGSTPADLLKKSTAGGASMLAGSTLVASQLQKSLSGGAGGGLGKLSGGMKRGWDWRTEAATHKTKGEDVMRRLRLGLAKDLAGLWLIEADSMVW</sequence>
<protein>
    <recommendedName>
        <fullName evidence="9">Nuclear pore complex protein Nup85</fullName>
    </recommendedName>
</protein>
<dbReference type="GO" id="GO:0045893">
    <property type="term" value="P:positive regulation of DNA-templated transcription"/>
    <property type="evidence" value="ECO:0007669"/>
    <property type="project" value="TreeGrafter"/>
</dbReference>
<dbReference type="AlphaFoldDB" id="A0AAN7ALJ0"/>
<dbReference type="GO" id="GO:0031965">
    <property type="term" value="C:nuclear membrane"/>
    <property type="evidence" value="ECO:0007669"/>
    <property type="project" value="UniProtKB-UniRule"/>
</dbReference>
<organism evidence="11 12">
    <name type="scientific">Podospora australis</name>
    <dbReference type="NCBI Taxonomy" id="1536484"/>
    <lineage>
        <taxon>Eukaryota</taxon>
        <taxon>Fungi</taxon>
        <taxon>Dikarya</taxon>
        <taxon>Ascomycota</taxon>
        <taxon>Pezizomycotina</taxon>
        <taxon>Sordariomycetes</taxon>
        <taxon>Sordariomycetidae</taxon>
        <taxon>Sordariales</taxon>
        <taxon>Podosporaceae</taxon>
        <taxon>Podospora</taxon>
    </lineage>
</organism>
<reference evidence="11" key="1">
    <citation type="journal article" date="2023" name="Mol. Phylogenet. Evol.">
        <title>Genome-scale phylogeny and comparative genomics of the fungal order Sordariales.</title>
        <authorList>
            <person name="Hensen N."/>
            <person name="Bonometti L."/>
            <person name="Westerberg I."/>
            <person name="Brannstrom I.O."/>
            <person name="Guillou S."/>
            <person name="Cros-Aarteil S."/>
            <person name="Calhoun S."/>
            <person name="Haridas S."/>
            <person name="Kuo A."/>
            <person name="Mondo S."/>
            <person name="Pangilinan J."/>
            <person name="Riley R."/>
            <person name="LaButti K."/>
            <person name="Andreopoulos B."/>
            <person name="Lipzen A."/>
            <person name="Chen C."/>
            <person name="Yan M."/>
            <person name="Daum C."/>
            <person name="Ng V."/>
            <person name="Clum A."/>
            <person name="Steindorff A."/>
            <person name="Ohm R.A."/>
            <person name="Martin F."/>
            <person name="Silar P."/>
            <person name="Natvig D.O."/>
            <person name="Lalanne C."/>
            <person name="Gautier V."/>
            <person name="Ament-Velasquez S.L."/>
            <person name="Kruys A."/>
            <person name="Hutchinson M.I."/>
            <person name="Powell A.J."/>
            <person name="Barry K."/>
            <person name="Miller A.N."/>
            <person name="Grigoriev I.V."/>
            <person name="Debuchy R."/>
            <person name="Gladieux P."/>
            <person name="Hiltunen Thoren M."/>
            <person name="Johannesson H."/>
        </authorList>
    </citation>
    <scope>NUCLEOTIDE SEQUENCE</scope>
    <source>
        <strain evidence="11">PSN309</strain>
    </source>
</reference>
<evidence type="ECO:0000256" key="6">
    <source>
        <dbReference type="ARBA" id="ARBA00023010"/>
    </source>
</evidence>
<keyword evidence="7 9" id="KW-0906">Nuclear pore complex</keyword>
<comment type="subunit">
    <text evidence="9">Component of the nuclear pore complex (NPC).</text>
</comment>
<keyword evidence="4 9" id="KW-0509">mRNA transport</keyword>
<keyword evidence="9" id="KW-0472">Membrane</keyword>
<evidence type="ECO:0000256" key="9">
    <source>
        <dbReference type="RuleBase" id="RU365073"/>
    </source>
</evidence>